<feature type="domain" description="HMA" evidence="2">
    <location>
        <begin position="5"/>
        <end position="68"/>
    </location>
</feature>
<dbReference type="Pfam" id="PF00403">
    <property type="entry name" value="HMA"/>
    <property type="match status" value="1"/>
</dbReference>
<dbReference type="GO" id="GO:0046872">
    <property type="term" value="F:metal ion binding"/>
    <property type="evidence" value="ECO:0007669"/>
    <property type="project" value="UniProtKB-KW"/>
</dbReference>
<dbReference type="EMBL" id="VJON01000021">
    <property type="protein sequence ID" value="TSE34290.1"/>
    <property type="molecule type" value="Genomic_DNA"/>
</dbReference>
<evidence type="ECO:0000259" key="2">
    <source>
        <dbReference type="PROSITE" id="PS50846"/>
    </source>
</evidence>
<comment type="caution">
    <text evidence="3">The sequence shown here is derived from an EMBL/GenBank/DDBJ whole genome shotgun (WGS) entry which is preliminary data.</text>
</comment>
<dbReference type="OrthoDB" id="9813965at2"/>
<protein>
    <submittedName>
        <fullName evidence="3">Copper chaperone CopZ</fullName>
    </submittedName>
</protein>
<dbReference type="PROSITE" id="PS50846">
    <property type="entry name" value="HMA_2"/>
    <property type="match status" value="1"/>
</dbReference>
<sequence length="69" mass="7551">MNTLHTETFTVDGMSCQHCVRTITQAIQARDAQAQVQIDLTTHRVVVSSTLPRADLAALIHAEGYTVVD</sequence>
<dbReference type="Proteomes" id="UP000318294">
    <property type="component" value="Unassembled WGS sequence"/>
</dbReference>
<gene>
    <name evidence="3" type="primary">copZ</name>
    <name evidence="3" type="ORF">Tchar_01498</name>
</gene>
<keyword evidence="1" id="KW-0479">Metal-binding</keyword>
<dbReference type="PROSITE" id="PS01047">
    <property type="entry name" value="HMA_1"/>
    <property type="match status" value="1"/>
</dbReference>
<keyword evidence="4" id="KW-1185">Reference proteome</keyword>
<dbReference type="CDD" id="cd00371">
    <property type="entry name" value="HMA"/>
    <property type="match status" value="1"/>
</dbReference>
<evidence type="ECO:0000313" key="4">
    <source>
        <dbReference type="Proteomes" id="UP000318294"/>
    </source>
</evidence>
<evidence type="ECO:0000313" key="3">
    <source>
        <dbReference type="EMBL" id="TSE34290.1"/>
    </source>
</evidence>
<evidence type="ECO:0000256" key="1">
    <source>
        <dbReference type="ARBA" id="ARBA00022723"/>
    </source>
</evidence>
<dbReference type="Gene3D" id="3.30.70.100">
    <property type="match status" value="1"/>
</dbReference>
<reference evidence="3 4" key="1">
    <citation type="submission" date="2019-07" db="EMBL/GenBank/DDBJ databases">
        <title>Tepidimonas charontis SPSP-6 draft genome.</title>
        <authorList>
            <person name="Da Costa M.S."/>
            <person name="Froufe H.J.C."/>
            <person name="Egas C."/>
            <person name="Albuquerque L."/>
        </authorList>
    </citation>
    <scope>NUCLEOTIDE SEQUENCE [LARGE SCALE GENOMIC DNA]</scope>
    <source>
        <strain evidence="3 4">SPSP-6</strain>
    </source>
</reference>
<name>A0A554XEM5_9BURK</name>
<organism evidence="3 4">
    <name type="scientific">Tepidimonas charontis</name>
    <dbReference type="NCBI Taxonomy" id="2267262"/>
    <lineage>
        <taxon>Bacteria</taxon>
        <taxon>Pseudomonadati</taxon>
        <taxon>Pseudomonadota</taxon>
        <taxon>Betaproteobacteria</taxon>
        <taxon>Burkholderiales</taxon>
        <taxon>Tepidimonas</taxon>
    </lineage>
</organism>
<dbReference type="InterPro" id="IPR036163">
    <property type="entry name" value="HMA_dom_sf"/>
</dbReference>
<dbReference type="InterPro" id="IPR017969">
    <property type="entry name" value="Heavy-metal-associated_CS"/>
</dbReference>
<dbReference type="SUPFAM" id="SSF55008">
    <property type="entry name" value="HMA, heavy metal-associated domain"/>
    <property type="match status" value="1"/>
</dbReference>
<accession>A0A554XEM5</accession>
<dbReference type="AlphaFoldDB" id="A0A554XEM5"/>
<dbReference type="RefSeq" id="WP_144328448.1">
    <property type="nucleotide sequence ID" value="NZ_VJON01000021.1"/>
</dbReference>
<dbReference type="InterPro" id="IPR006121">
    <property type="entry name" value="HMA_dom"/>
</dbReference>
<proteinExistence type="predicted"/>